<dbReference type="InterPro" id="IPR032675">
    <property type="entry name" value="LRR_dom_sf"/>
</dbReference>
<dbReference type="GO" id="GO:0035591">
    <property type="term" value="F:signaling adaptor activity"/>
    <property type="evidence" value="ECO:0007669"/>
    <property type="project" value="TreeGrafter"/>
</dbReference>
<dbReference type="InterPro" id="IPR052574">
    <property type="entry name" value="CDIRP"/>
</dbReference>
<dbReference type="InterPro" id="IPR018247">
    <property type="entry name" value="EF_Hand_1_Ca_BS"/>
</dbReference>
<evidence type="ECO:0000313" key="6">
    <source>
        <dbReference type="Proteomes" id="UP000195772"/>
    </source>
</evidence>
<organism evidence="5 6">
    <name type="scientific">Alistipes onderdonkii</name>
    <dbReference type="NCBI Taxonomy" id="328813"/>
    <lineage>
        <taxon>Bacteria</taxon>
        <taxon>Pseudomonadati</taxon>
        <taxon>Bacteroidota</taxon>
        <taxon>Bacteroidia</taxon>
        <taxon>Bacteroidales</taxon>
        <taxon>Rikenellaceae</taxon>
        <taxon>Alistipes</taxon>
    </lineage>
</organism>
<evidence type="ECO:0000256" key="2">
    <source>
        <dbReference type="ARBA" id="ARBA00022737"/>
    </source>
</evidence>
<dbReference type="SUPFAM" id="SSF52058">
    <property type="entry name" value="L domain-like"/>
    <property type="match status" value="1"/>
</dbReference>
<dbReference type="OrthoDB" id="1077656at2"/>
<dbReference type="Gene3D" id="3.80.10.10">
    <property type="entry name" value="Ribonuclease Inhibitor"/>
    <property type="match status" value="2"/>
</dbReference>
<feature type="domain" description="EF-hand" evidence="4">
    <location>
        <begin position="44"/>
        <end position="79"/>
    </location>
</feature>
<reference evidence="6" key="1">
    <citation type="submission" date="2017-04" db="EMBL/GenBank/DDBJ databases">
        <title>Function of individual gut microbiota members based on whole genome sequencing of pure cultures obtained from chicken caecum.</title>
        <authorList>
            <person name="Medvecky M."/>
            <person name="Cejkova D."/>
            <person name="Polansky O."/>
            <person name="Karasova D."/>
            <person name="Kubasova T."/>
            <person name="Cizek A."/>
            <person name="Rychlik I."/>
        </authorList>
    </citation>
    <scope>NUCLEOTIDE SEQUENCE [LARGE SCALE GENOMIC DNA]</scope>
    <source>
        <strain evidence="6">An90</strain>
    </source>
</reference>
<feature type="domain" description="EF-hand" evidence="4">
    <location>
        <begin position="255"/>
        <end position="280"/>
    </location>
</feature>
<comment type="caution">
    <text evidence="5">The sequence shown here is derived from an EMBL/GenBank/DDBJ whole genome shotgun (WGS) entry which is preliminary data.</text>
</comment>
<evidence type="ECO:0000256" key="3">
    <source>
        <dbReference type="SAM" id="SignalP"/>
    </source>
</evidence>
<dbReference type="InterPro" id="IPR002048">
    <property type="entry name" value="EF_hand_dom"/>
</dbReference>
<dbReference type="AlphaFoldDB" id="A0A1Y3R6W9"/>
<evidence type="ECO:0000256" key="1">
    <source>
        <dbReference type="ARBA" id="ARBA00022614"/>
    </source>
</evidence>
<gene>
    <name evidence="5" type="ORF">B5G41_04215</name>
</gene>
<dbReference type="PROSITE" id="PS50222">
    <property type="entry name" value="EF_HAND_2"/>
    <property type="match status" value="2"/>
</dbReference>
<protein>
    <recommendedName>
        <fullName evidence="4">EF-hand domain-containing protein</fullName>
    </recommendedName>
</protein>
<dbReference type="GO" id="GO:0005509">
    <property type="term" value="F:calcium ion binding"/>
    <property type="evidence" value="ECO:0007669"/>
    <property type="project" value="InterPro"/>
</dbReference>
<dbReference type="PANTHER" id="PTHR47566">
    <property type="match status" value="1"/>
</dbReference>
<dbReference type="Proteomes" id="UP000195772">
    <property type="component" value="Unassembled WGS sequence"/>
</dbReference>
<keyword evidence="2" id="KW-0677">Repeat</keyword>
<dbReference type="InterPro" id="IPR011992">
    <property type="entry name" value="EF-hand-dom_pair"/>
</dbReference>
<dbReference type="SUPFAM" id="SSF47473">
    <property type="entry name" value="EF-hand"/>
    <property type="match status" value="1"/>
</dbReference>
<dbReference type="EMBL" id="NFHB01000002">
    <property type="protein sequence ID" value="OUN04520.1"/>
    <property type="molecule type" value="Genomic_DNA"/>
</dbReference>
<dbReference type="Pfam" id="PF13202">
    <property type="entry name" value="EF-hand_5"/>
    <property type="match status" value="2"/>
</dbReference>
<sequence>MCQSLPPMKKISLFCMLGLLLGVSCSKEKVKPPAMTDDTVAVFGDDAFGAFCLRTYDRNGDGVLTVGEIKNVVSLDFDDKDIRSLDGIEYFTGLQSLYCNQSAGGNLVRLDVSRNAELRTLCCAGNKLEELVVDGLRNLSRVDCAANNLEKLDLQNLPVLTFLLCRNNRLCNLDFSETPGLKSIDCANNGISALDVRPCGDITMIWCEGNAGMRISLDWRQAPGIFGDDDVVLEVAGDENLVFADAAVEAALAARNFDKNGDGRISRHEAVYVRELFDTDCSGFESLSDFSYLINLYWCELVCADKGACKLRSLDSFARNGLLYNLDLRNLPVAAVDLSRYPALKYVRMSGCDVEELDVSGLQYLESLVCDNSPVLKTVFFRNSAQYDRMSWINLDKHILIRFKESD</sequence>
<dbReference type="PROSITE" id="PS00018">
    <property type="entry name" value="EF_HAND_1"/>
    <property type="match status" value="1"/>
</dbReference>
<keyword evidence="1" id="KW-0433">Leucine-rich repeat</keyword>
<dbReference type="PANTHER" id="PTHR47566:SF1">
    <property type="entry name" value="PROTEIN NUD1"/>
    <property type="match status" value="1"/>
</dbReference>
<proteinExistence type="predicted"/>
<feature type="chain" id="PRO_5013368234" description="EF-hand domain-containing protein" evidence="3">
    <location>
        <begin position="27"/>
        <end position="407"/>
    </location>
</feature>
<feature type="signal peptide" evidence="3">
    <location>
        <begin position="1"/>
        <end position="26"/>
    </location>
</feature>
<name>A0A1Y3R6W9_9BACT</name>
<evidence type="ECO:0000259" key="4">
    <source>
        <dbReference type="PROSITE" id="PS50222"/>
    </source>
</evidence>
<accession>A0A1Y3R6W9</accession>
<evidence type="ECO:0000313" key="5">
    <source>
        <dbReference type="EMBL" id="OUN04520.1"/>
    </source>
</evidence>
<keyword evidence="3" id="KW-0732">Signal</keyword>